<name>A0A7H8MND7_STRMI</name>
<protein>
    <submittedName>
        <fullName evidence="2">DEAD/DEAH box helicase family protein</fullName>
    </submittedName>
</protein>
<dbReference type="GeneID" id="87632595"/>
<dbReference type="Proteomes" id="UP000509345">
    <property type="component" value="Chromosome"/>
</dbReference>
<organism evidence="2 3">
    <name type="scientific">Streptomyces microflavus</name>
    <name type="common">Streptomyces lipmanii</name>
    <dbReference type="NCBI Taxonomy" id="1919"/>
    <lineage>
        <taxon>Bacteria</taxon>
        <taxon>Bacillati</taxon>
        <taxon>Actinomycetota</taxon>
        <taxon>Actinomycetes</taxon>
        <taxon>Kitasatosporales</taxon>
        <taxon>Streptomycetaceae</taxon>
        <taxon>Streptomyces</taxon>
    </lineage>
</organism>
<dbReference type="Pfam" id="PF13307">
    <property type="entry name" value="Helicase_C_2"/>
    <property type="match status" value="1"/>
</dbReference>
<dbReference type="GO" id="GO:0004386">
    <property type="term" value="F:helicase activity"/>
    <property type="evidence" value="ECO:0007669"/>
    <property type="project" value="UniProtKB-KW"/>
</dbReference>
<evidence type="ECO:0000259" key="1">
    <source>
        <dbReference type="PROSITE" id="PS51192"/>
    </source>
</evidence>
<keyword evidence="2" id="KW-0378">Hydrolase</keyword>
<sequence length="868" mass="94899">MAFKRSSGTTATPADPEQLYRQLALVNNGPANLWLHQGDVLRSWHANHLNAADVAIELPTGAGKTLVGGLIGDYLRRSNGERVTYLCATRQLAKQTAEKLTQYGISNVLLIGRVRTWNAADRSRYTSANAIAVSVYSHVFNANPALDDAQLLLLDDAHAAEGYVAGPWSLEISRDEQSAYHDVLSALADALDPLVVARLRADAPDAQYRNSVYLASPLGVSSQAGPLEEVLSAAAAASKISDEAGYALRFLQGHLGQCMVYLSHRRLLIRPLIPPTLFHAPFNDPARRVYMSATLGAGGELERVFGRRAIKRIPIPKGWEKQGTGRRLFCFPQLTSDLSAAPAQVGPWVADVIAQQGRAVILTPDTRTAKAFTSTCVPDGYEVLKADQVEDDLKVFTQKSAAALVLNNRYDGIDLPDQDCRLVVLAGLPARGDLQERFLHGSLGAVEVLQERIRARIMQGAGRATRNSRDFAAVLLLDDDLVSYVTRRDVQQAMHPEIHAELDFGYNNSIGATSREMLDNLQVFLEHDQPWRDVDQDIVDAREQYERIDAPGAAELQRSVRNEVAAWDAIWQAEWQRALDLIREVLDALRGGRAPQRYAALWNYLASCIAQRLANQGGAPALHAAAERFYDDARHCGRGTTWLSHLAAPIESLSAPALPVIDPLDEQAMIGVIANAAHLAKPAVFDTAIHSARAALTDTPRKPYENALVLLGQLAGAVPSEGDGNNDSAPDATWIFGDALWAVWEAKSEARPEGELGAGDVRQAGSHLRFAADKRGEAAPGDSPCLLVTPQERIHPSAHAVAESHLCLVRPHEVVDLFDRLVRAWRTARTRDLSSLSTTDLLAVFRTENALPSQWLHLLRAYPLARRQ</sequence>
<reference evidence="2 3" key="1">
    <citation type="submission" date="2020-06" db="EMBL/GenBank/DDBJ databases">
        <title>Genome mining for natural products.</title>
        <authorList>
            <person name="Zhang B."/>
            <person name="Shi J."/>
            <person name="Ge H."/>
        </authorList>
    </citation>
    <scope>NUCLEOTIDE SEQUENCE [LARGE SCALE GENOMIC DNA]</scope>
    <source>
        <strain evidence="2 3">NA06532</strain>
    </source>
</reference>
<dbReference type="SMART" id="SM00487">
    <property type="entry name" value="DEXDc"/>
    <property type="match status" value="1"/>
</dbReference>
<dbReference type="Gene3D" id="3.40.50.300">
    <property type="entry name" value="P-loop containing nucleotide triphosphate hydrolases"/>
    <property type="match status" value="2"/>
</dbReference>
<gene>
    <name evidence="2" type="ORF">HUT09_15275</name>
</gene>
<dbReference type="Pfam" id="PF04851">
    <property type="entry name" value="ResIII"/>
    <property type="match status" value="1"/>
</dbReference>
<keyword evidence="2" id="KW-0067">ATP-binding</keyword>
<dbReference type="InterPro" id="IPR006935">
    <property type="entry name" value="Helicase/UvrB_N"/>
</dbReference>
<dbReference type="InterPro" id="IPR006555">
    <property type="entry name" value="ATP-dep_Helicase_C"/>
</dbReference>
<dbReference type="EMBL" id="CP054926">
    <property type="protein sequence ID" value="QKW43790.1"/>
    <property type="molecule type" value="Genomic_DNA"/>
</dbReference>
<dbReference type="SUPFAM" id="SSF52540">
    <property type="entry name" value="P-loop containing nucleoside triphosphate hydrolases"/>
    <property type="match status" value="2"/>
</dbReference>
<dbReference type="GO" id="GO:0016818">
    <property type="term" value="F:hydrolase activity, acting on acid anhydrides, in phosphorus-containing anhydrides"/>
    <property type="evidence" value="ECO:0007669"/>
    <property type="project" value="InterPro"/>
</dbReference>
<evidence type="ECO:0000313" key="2">
    <source>
        <dbReference type="EMBL" id="QKW43790.1"/>
    </source>
</evidence>
<dbReference type="AlphaFoldDB" id="A0A7H8MND7"/>
<feature type="domain" description="Helicase ATP-binding" evidence="1">
    <location>
        <begin position="45"/>
        <end position="313"/>
    </location>
</feature>
<dbReference type="SMART" id="SM00491">
    <property type="entry name" value="HELICc2"/>
    <property type="match status" value="1"/>
</dbReference>
<keyword evidence="2" id="KW-0347">Helicase</keyword>
<dbReference type="GO" id="GO:0006139">
    <property type="term" value="P:nucleobase-containing compound metabolic process"/>
    <property type="evidence" value="ECO:0007669"/>
    <property type="project" value="InterPro"/>
</dbReference>
<dbReference type="PROSITE" id="PS51192">
    <property type="entry name" value="HELICASE_ATP_BIND_1"/>
    <property type="match status" value="1"/>
</dbReference>
<dbReference type="InterPro" id="IPR027417">
    <property type="entry name" value="P-loop_NTPase"/>
</dbReference>
<dbReference type="RefSeq" id="WP_176143962.1">
    <property type="nucleotide sequence ID" value="NZ_CP054926.1"/>
</dbReference>
<keyword evidence="2" id="KW-0547">Nucleotide-binding</keyword>
<dbReference type="GO" id="GO:0005524">
    <property type="term" value="F:ATP binding"/>
    <property type="evidence" value="ECO:0007669"/>
    <property type="project" value="InterPro"/>
</dbReference>
<proteinExistence type="predicted"/>
<dbReference type="InterPro" id="IPR014001">
    <property type="entry name" value="Helicase_ATP-bd"/>
</dbReference>
<dbReference type="GO" id="GO:0003677">
    <property type="term" value="F:DNA binding"/>
    <property type="evidence" value="ECO:0007669"/>
    <property type="project" value="InterPro"/>
</dbReference>
<accession>A0A7H8MND7</accession>
<evidence type="ECO:0000313" key="3">
    <source>
        <dbReference type="Proteomes" id="UP000509345"/>
    </source>
</evidence>